<dbReference type="Pfam" id="PF04828">
    <property type="entry name" value="GFA"/>
    <property type="match status" value="1"/>
</dbReference>
<evidence type="ECO:0000259" key="5">
    <source>
        <dbReference type="PROSITE" id="PS51891"/>
    </source>
</evidence>
<reference evidence="7" key="3">
    <citation type="submission" date="2025-08" db="UniProtKB">
        <authorList>
            <consortium name="RefSeq"/>
        </authorList>
    </citation>
    <scope>IDENTIFICATION</scope>
    <source>
        <strain evidence="7">NI907</strain>
    </source>
</reference>
<keyword evidence="2" id="KW-0479">Metal-binding</keyword>
<dbReference type="GO" id="GO:0046872">
    <property type="term" value="F:metal ion binding"/>
    <property type="evidence" value="ECO:0007669"/>
    <property type="project" value="UniProtKB-KW"/>
</dbReference>
<feature type="domain" description="CENP-V/GFA" evidence="5">
    <location>
        <begin position="9"/>
        <end position="120"/>
    </location>
</feature>
<evidence type="ECO:0000256" key="1">
    <source>
        <dbReference type="ARBA" id="ARBA00005495"/>
    </source>
</evidence>
<dbReference type="SUPFAM" id="SSF51316">
    <property type="entry name" value="Mss4-like"/>
    <property type="match status" value="2"/>
</dbReference>
<dbReference type="GeneID" id="41963996"/>
<dbReference type="RefSeq" id="XP_030977826.1">
    <property type="nucleotide sequence ID" value="XM_031129088.1"/>
</dbReference>
<dbReference type="KEGG" id="pgri:PgNI_09098"/>
<dbReference type="PANTHER" id="PTHR33337">
    <property type="entry name" value="GFA DOMAIN-CONTAINING PROTEIN"/>
    <property type="match status" value="1"/>
</dbReference>
<name>A0A6P8ASE9_PYRGI</name>
<evidence type="ECO:0000313" key="7">
    <source>
        <dbReference type="RefSeq" id="XP_030977826.1"/>
    </source>
</evidence>
<keyword evidence="6" id="KW-1185">Reference proteome</keyword>
<accession>A0A6P8ASE9</accession>
<dbReference type="GO" id="GO:0016846">
    <property type="term" value="F:carbon-sulfur lyase activity"/>
    <property type="evidence" value="ECO:0007669"/>
    <property type="project" value="InterPro"/>
</dbReference>
<comment type="similarity">
    <text evidence="1">Belongs to the Gfa family.</text>
</comment>
<organism evidence="6 7">
    <name type="scientific">Pyricularia grisea</name>
    <name type="common">Crabgrass-specific blast fungus</name>
    <name type="synonym">Magnaporthe grisea</name>
    <dbReference type="NCBI Taxonomy" id="148305"/>
    <lineage>
        <taxon>Eukaryota</taxon>
        <taxon>Fungi</taxon>
        <taxon>Dikarya</taxon>
        <taxon>Ascomycota</taxon>
        <taxon>Pezizomycotina</taxon>
        <taxon>Sordariomycetes</taxon>
        <taxon>Sordariomycetidae</taxon>
        <taxon>Magnaporthales</taxon>
        <taxon>Pyriculariaceae</taxon>
        <taxon>Pyricularia</taxon>
    </lineage>
</organism>
<keyword evidence="4" id="KW-0456">Lyase</keyword>
<reference evidence="7" key="2">
    <citation type="submission" date="2019-10" db="EMBL/GenBank/DDBJ databases">
        <authorList>
            <consortium name="NCBI Genome Project"/>
        </authorList>
    </citation>
    <scope>NUCLEOTIDE SEQUENCE</scope>
    <source>
        <strain evidence="7">NI907</strain>
    </source>
</reference>
<protein>
    <recommendedName>
        <fullName evidence="5">CENP-V/GFA domain-containing protein</fullName>
    </recommendedName>
</protein>
<sequence length="362" mass="39172">MATKKQVTLTARCLCAANTFTANTPADSLPLEAGCCHCDSCRRLTGNLYSVCAPWPVEPDLSGLRQYNMSSRISTFSCGRCGSTLFCRVAGLEWIYVILGVVDADDRAAAVAKYGSHMWVGDTLDGGASGWIERNVVGGEEIKRWMQHRGEEELQRGRGLDSVTTRQERGSAVPAQTPIGCHCGGVALVLRSAADLKAERGPVPDCVQPGTFRYRAGLCACDSCRRASGVEVTPWATVPLAHIEAAGVTGFPATIHDLKDAVDKGQFGSLTYFKSSENVERYRCGVCSAGVFWAVHDEPDTVCVAVGVLQGDGGARKEGLLAWDFKRGVLFKEDVAGTWREGFVHALEQSEEWRKRVAEEES</sequence>
<reference evidence="7" key="1">
    <citation type="journal article" date="2019" name="Mol. Biol. Evol.">
        <title>Blast fungal genomes show frequent chromosomal changes, gene gains and losses, and effector gene turnover.</title>
        <authorList>
            <person name="Gomez Luciano L.B."/>
            <person name="Jason Tsai I."/>
            <person name="Chuma I."/>
            <person name="Tosa Y."/>
            <person name="Chen Y.H."/>
            <person name="Li J.Y."/>
            <person name="Li M.Y."/>
            <person name="Jade Lu M.Y."/>
            <person name="Nakayashiki H."/>
            <person name="Li W.H."/>
        </authorList>
    </citation>
    <scope>NUCLEOTIDE SEQUENCE</scope>
    <source>
        <strain evidence="7">NI907</strain>
    </source>
</reference>
<gene>
    <name evidence="7" type="ORF">PgNI_09098</name>
</gene>
<dbReference type="AlphaFoldDB" id="A0A6P8ASE9"/>
<dbReference type="PROSITE" id="PS51891">
    <property type="entry name" value="CENP_V_GFA"/>
    <property type="match status" value="1"/>
</dbReference>
<evidence type="ECO:0000256" key="2">
    <source>
        <dbReference type="ARBA" id="ARBA00022723"/>
    </source>
</evidence>
<dbReference type="PANTHER" id="PTHR33337:SF40">
    <property type="entry name" value="CENP-V_GFA DOMAIN-CONTAINING PROTEIN-RELATED"/>
    <property type="match status" value="1"/>
</dbReference>
<evidence type="ECO:0000256" key="4">
    <source>
        <dbReference type="ARBA" id="ARBA00023239"/>
    </source>
</evidence>
<evidence type="ECO:0000256" key="3">
    <source>
        <dbReference type="ARBA" id="ARBA00022833"/>
    </source>
</evidence>
<dbReference type="InterPro" id="IPR006913">
    <property type="entry name" value="CENP-V/GFA"/>
</dbReference>
<dbReference type="Gene3D" id="3.90.1590.10">
    <property type="entry name" value="glutathione-dependent formaldehyde- activating enzyme (gfa)"/>
    <property type="match status" value="2"/>
</dbReference>
<dbReference type="InterPro" id="IPR011057">
    <property type="entry name" value="Mss4-like_sf"/>
</dbReference>
<evidence type="ECO:0000313" key="6">
    <source>
        <dbReference type="Proteomes" id="UP000515153"/>
    </source>
</evidence>
<proteinExistence type="inferred from homology"/>
<dbReference type="Proteomes" id="UP000515153">
    <property type="component" value="Unplaced"/>
</dbReference>
<keyword evidence="3" id="KW-0862">Zinc</keyword>